<keyword evidence="6 12" id="KW-1133">Transmembrane helix</keyword>
<keyword evidence="3 12" id="KW-0812">Transmembrane</keyword>
<evidence type="ECO:0000256" key="4">
    <source>
        <dbReference type="ARBA" id="ARBA00022729"/>
    </source>
</evidence>
<accession>A0A0K1GZR5</accession>
<keyword evidence="7 12" id="KW-0472">Membrane</keyword>
<evidence type="ECO:0000256" key="12">
    <source>
        <dbReference type="SAM" id="Phobius"/>
    </source>
</evidence>
<comment type="similarity">
    <text evidence="2">Belongs to the cytomegalovirus US6 family.</text>
</comment>
<sequence>MTGYNQSLKVVQGHTAGHLRYTPYRRPLRPLEMARFSKVHIFWIYDKEACRHQPGHCHVTKLLHKNDPSWCCLRQQHQDQAIATMKLLNLFVLSGFIMYVAWIDTLILSVSPPPHPPMFEVIDPNSMGIDGKMSDFLMNLSLPSLPATKVVPNYHLENPRSQCHLINDNYLDAMWTYSGNATAPDLYLSADVITKFSSERLPEPTNVSTEYEQRYILKNIQLTKHVSAINLYVHPCAYCNAHVITCEPKLRISWFPFWASIDQLDRLMFEGRHLHAYWGLFLMFIRWSFMLCMLIQMHWSLTGRSYWFYGIWE</sequence>
<evidence type="ECO:0000256" key="1">
    <source>
        <dbReference type="ARBA" id="ARBA00004482"/>
    </source>
</evidence>
<gene>
    <name evidence="13" type="primary">CyUS11c</name>
</gene>
<keyword evidence="8" id="KW-1015">Disulfide bond</keyword>
<evidence type="ECO:0000256" key="11">
    <source>
        <dbReference type="ARBA" id="ARBA00023319"/>
    </source>
</evidence>
<keyword evidence="11" id="KW-0393">Immunoglobulin domain</keyword>
<evidence type="ECO:0000313" key="14">
    <source>
        <dbReference type="Proteomes" id="UP000118435"/>
    </source>
</evidence>
<evidence type="ECO:0000256" key="10">
    <source>
        <dbReference type="ARBA" id="ARBA00023184"/>
    </source>
</evidence>
<dbReference type="GO" id="GO:0052031">
    <property type="term" value="P:symbiont-mediated perturbation of host defense response"/>
    <property type="evidence" value="ECO:0007669"/>
    <property type="project" value="InterPro"/>
</dbReference>
<reference evidence="13 14" key="1">
    <citation type="journal article" date="2016" name="BMC Genomics">
        <title>A novel strain of cynomolgus macaque cytomegalovirus: implications for host-virus co-evolution.</title>
        <authorList>
            <person name="Russell J.N."/>
            <person name="Marsh A.K."/>
            <person name="Willer D.O."/>
            <person name="Ambagala A.P."/>
            <person name="Dzamba M."/>
            <person name="Chan J.K."/>
            <person name="Pilon R."/>
            <person name="Fournier J."/>
            <person name="Brudno M."/>
            <person name="Antony J.M."/>
            <person name="Sandstrom P."/>
            <person name="Evans B.J."/>
            <person name="MacDonald K.S."/>
        </authorList>
    </citation>
    <scope>NUCLEOTIDE SEQUENCE [LARGE SCALE GENOMIC DNA]</scope>
    <source>
        <strain evidence="13">Mauritius</strain>
    </source>
</reference>
<keyword evidence="9" id="KW-0325">Glycoprotein</keyword>
<feature type="transmembrane region" description="Helical" evidence="12">
    <location>
        <begin position="87"/>
        <end position="110"/>
    </location>
</feature>
<evidence type="ECO:0000256" key="6">
    <source>
        <dbReference type="ARBA" id="ARBA00022989"/>
    </source>
</evidence>
<dbReference type="EMBL" id="KP796148">
    <property type="protein sequence ID" value="AKT72708.1"/>
    <property type="molecule type" value="Genomic_DNA"/>
</dbReference>
<evidence type="ECO:0000256" key="2">
    <source>
        <dbReference type="ARBA" id="ARBA00006952"/>
    </source>
</evidence>
<evidence type="ECO:0000256" key="7">
    <source>
        <dbReference type="ARBA" id="ARBA00023136"/>
    </source>
</evidence>
<evidence type="ECO:0000313" key="13">
    <source>
        <dbReference type="EMBL" id="AKT72708.1"/>
    </source>
</evidence>
<name>A0A0K1GZR5_9BETA</name>
<protein>
    <submittedName>
        <fullName evidence="13">Protein US11c</fullName>
    </submittedName>
</protein>
<keyword evidence="10" id="KW-1038">Host endoplasmic reticulum</keyword>
<comment type="subcellular location">
    <subcellularLocation>
        <location evidence="1">Host endoplasmic reticulum membrane</location>
        <topology evidence="1">Single-pass type I membrane protein</topology>
    </subcellularLocation>
</comment>
<organism evidence="13 14">
    <name type="scientific">Cynomolgus macaque cytomegalovirus strain Mauritius</name>
    <dbReference type="NCBI Taxonomy" id="1690255"/>
    <lineage>
        <taxon>Viruses</taxon>
        <taxon>Duplodnaviria</taxon>
        <taxon>Heunggongvirae</taxon>
        <taxon>Peploviricota</taxon>
        <taxon>Herviviricetes</taxon>
        <taxon>Herpesvirales</taxon>
        <taxon>Orthoherpesviridae</taxon>
        <taxon>Betaherpesvirinae</taxon>
        <taxon>Cytomegalovirus</taxon>
        <taxon>Cytomegalovirus macacinebeta3</taxon>
    </lineage>
</organism>
<keyword evidence="5" id="KW-1043">Host membrane</keyword>
<proteinExistence type="inferred from homology"/>
<dbReference type="Proteomes" id="UP000118435">
    <property type="component" value="Segment"/>
</dbReference>
<evidence type="ECO:0000256" key="3">
    <source>
        <dbReference type="ARBA" id="ARBA00022692"/>
    </source>
</evidence>
<keyword evidence="4" id="KW-0732">Signal</keyword>
<evidence type="ECO:0000256" key="5">
    <source>
        <dbReference type="ARBA" id="ARBA00022870"/>
    </source>
</evidence>
<feature type="transmembrane region" description="Helical" evidence="12">
    <location>
        <begin position="276"/>
        <end position="295"/>
    </location>
</feature>
<dbReference type="Pfam" id="PF08001">
    <property type="entry name" value="CMV_US"/>
    <property type="match status" value="1"/>
</dbReference>
<evidence type="ECO:0000256" key="8">
    <source>
        <dbReference type="ARBA" id="ARBA00023157"/>
    </source>
</evidence>
<evidence type="ECO:0000256" key="9">
    <source>
        <dbReference type="ARBA" id="ARBA00023180"/>
    </source>
</evidence>
<dbReference type="GO" id="GO:0044167">
    <property type="term" value="C:host cell endoplasmic reticulum membrane"/>
    <property type="evidence" value="ECO:0007669"/>
    <property type="project" value="UniProtKB-SubCell"/>
</dbReference>
<dbReference type="InterPro" id="IPR012536">
    <property type="entry name" value="CMV_US"/>
</dbReference>